<dbReference type="Pfam" id="PF03243">
    <property type="entry name" value="MerB"/>
    <property type="match status" value="1"/>
</dbReference>
<name>A0ABT6RVI7_9ACTN</name>
<keyword evidence="1" id="KW-0456">Lyase</keyword>
<evidence type="ECO:0000313" key="1">
    <source>
        <dbReference type="EMBL" id="MDI3388456.1"/>
    </source>
</evidence>
<accession>A0ABT6RVI7</accession>
<reference evidence="1 2" key="1">
    <citation type="submission" date="2023-05" db="EMBL/GenBank/DDBJ databases">
        <title>Draft genome sequence of Streptomyces sp. B-S-A8 isolated from a cave soil in Thailand.</title>
        <authorList>
            <person name="Chamroensaksri N."/>
            <person name="Muangham S."/>
        </authorList>
    </citation>
    <scope>NUCLEOTIDE SEQUENCE [LARGE SCALE GENOMIC DNA]</scope>
    <source>
        <strain evidence="1 2">B-S-A8</strain>
    </source>
</reference>
<dbReference type="RefSeq" id="WP_282514910.1">
    <property type="nucleotide sequence ID" value="NZ_JASCIR010000017.1"/>
</dbReference>
<dbReference type="InterPro" id="IPR004927">
    <property type="entry name" value="MerB"/>
</dbReference>
<proteinExistence type="predicted"/>
<dbReference type="EC" id="4.99.1.2" evidence="1"/>
<evidence type="ECO:0000313" key="2">
    <source>
        <dbReference type="Proteomes" id="UP001224661"/>
    </source>
</evidence>
<dbReference type="InterPro" id="IPR053717">
    <property type="entry name" value="MerB_lyase_sf"/>
</dbReference>
<gene>
    <name evidence="1" type="primary">merB</name>
    <name evidence="1" type="ORF">QIS99_19925</name>
</gene>
<dbReference type="Proteomes" id="UP001224661">
    <property type="component" value="Unassembled WGS sequence"/>
</dbReference>
<dbReference type="Gene3D" id="3.30.450.410">
    <property type="match status" value="1"/>
</dbReference>
<organism evidence="1 2">
    <name type="scientific">Streptomyces solicavernae</name>
    <dbReference type="NCBI Taxonomy" id="3043614"/>
    <lineage>
        <taxon>Bacteria</taxon>
        <taxon>Bacillati</taxon>
        <taxon>Actinomycetota</taxon>
        <taxon>Actinomycetes</taxon>
        <taxon>Kitasatosporales</taxon>
        <taxon>Streptomycetaceae</taxon>
        <taxon>Streptomyces</taxon>
    </lineage>
</organism>
<sequence length="243" mass="26417">MTDPTPAAATPTAPTAPTAIAATERVRLAVYHGYANTGQAPGVPALAARTGLAPDQVRRELRTLHDSHDVVLDPQDDGRIVMAHPFASVPLGFSVMGAHTLWWGGCAWDSFALPHLLRDEPDVLVATRCPACDTPHAWVVGRDAPPAGDQVAHFLTPMHRAWDDVVHTCGNQRLFCATGCVDAWLQKSGQQRGYVMDLATLWRFARDWYTGRLEPGYTRRDPAAASAYFAEVGLHGSFWGLPD</sequence>
<dbReference type="EMBL" id="JASCIR010000017">
    <property type="protein sequence ID" value="MDI3388456.1"/>
    <property type="molecule type" value="Genomic_DNA"/>
</dbReference>
<comment type="caution">
    <text evidence="1">The sequence shown here is derived from an EMBL/GenBank/DDBJ whole genome shotgun (WGS) entry which is preliminary data.</text>
</comment>
<keyword evidence="2" id="KW-1185">Reference proteome</keyword>
<dbReference type="SUPFAM" id="SSF160387">
    <property type="entry name" value="NosL/MerB-like"/>
    <property type="match status" value="1"/>
</dbReference>
<dbReference type="GO" id="GO:0018836">
    <property type="term" value="F:alkylmercury lyase activity"/>
    <property type="evidence" value="ECO:0007669"/>
    <property type="project" value="UniProtKB-EC"/>
</dbReference>
<protein>
    <submittedName>
        <fullName evidence="1">Organomercurial lyase</fullName>
        <ecNumber evidence="1">4.99.1.2</ecNumber>
    </submittedName>
</protein>